<dbReference type="EMBL" id="CP001100">
    <property type="protein sequence ID" value="ACF13339.1"/>
    <property type="molecule type" value="Genomic_DNA"/>
</dbReference>
<name>B3QWX5_CHLT3</name>
<dbReference type="PANTHER" id="PTHR10098:SF108">
    <property type="entry name" value="TETRATRICOPEPTIDE REPEAT PROTEIN 28"/>
    <property type="match status" value="1"/>
</dbReference>
<proteinExistence type="predicted"/>
<dbReference type="InterPro" id="IPR019734">
    <property type="entry name" value="TPR_rpt"/>
</dbReference>
<dbReference type="eggNOG" id="COG0457">
    <property type="taxonomic scope" value="Bacteria"/>
</dbReference>
<dbReference type="Gene3D" id="1.25.40.10">
    <property type="entry name" value="Tetratricopeptide repeat domain"/>
    <property type="match status" value="1"/>
</dbReference>
<organism evidence="1 2">
    <name type="scientific">Chloroherpeton thalassium (strain ATCC 35110 / GB-78)</name>
    <dbReference type="NCBI Taxonomy" id="517418"/>
    <lineage>
        <taxon>Bacteria</taxon>
        <taxon>Pseudomonadati</taxon>
        <taxon>Chlorobiota</taxon>
        <taxon>Chlorobiia</taxon>
        <taxon>Chlorobiales</taxon>
        <taxon>Chloroherpetonaceae</taxon>
        <taxon>Chloroherpeton</taxon>
    </lineage>
</organism>
<protein>
    <submittedName>
        <fullName evidence="1">Tetratricopeptide TPR_2 repeat protein</fullName>
    </submittedName>
</protein>
<keyword evidence="2" id="KW-1185">Reference proteome</keyword>
<dbReference type="KEGG" id="cts:Ctha_0871"/>
<evidence type="ECO:0000313" key="1">
    <source>
        <dbReference type="EMBL" id="ACF13339.1"/>
    </source>
</evidence>
<evidence type="ECO:0000313" key="2">
    <source>
        <dbReference type="Proteomes" id="UP000001208"/>
    </source>
</evidence>
<sequence length="205" mass="23683">MKLTSTFFIKLFCRFIGAMPEIVKELEQKLKLMNGTEHETIEKVDILNKLSWELQQKHATRALELSLEAEEISQVLGYQKGQAYALCNEGMSYKHLSEYDQALIKCEEALRLFEMLNDQSGKVSTLHSLANLYENMGENEKALRYYRMCLNECTEHQEPLIRISTHFHIGKILVRSNQIISGLAHLHDARNIAIEAMDKRNDLPN</sequence>
<dbReference type="PANTHER" id="PTHR10098">
    <property type="entry name" value="RAPSYN-RELATED"/>
    <property type="match status" value="1"/>
</dbReference>
<dbReference type="AlphaFoldDB" id="B3QWX5"/>
<dbReference type="InterPro" id="IPR011990">
    <property type="entry name" value="TPR-like_helical_dom_sf"/>
</dbReference>
<dbReference type="STRING" id="517418.Ctha_0871"/>
<dbReference type="SUPFAM" id="SSF48452">
    <property type="entry name" value="TPR-like"/>
    <property type="match status" value="1"/>
</dbReference>
<gene>
    <name evidence="1" type="ordered locus">Ctha_0871</name>
</gene>
<dbReference type="SMART" id="SM00028">
    <property type="entry name" value="TPR"/>
    <property type="match status" value="2"/>
</dbReference>
<dbReference type="Pfam" id="PF13424">
    <property type="entry name" value="TPR_12"/>
    <property type="match status" value="1"/>
</dbReference>
<dbReference type="Proteomes" id="UP000001208">
    <property type="component" value="Chromosome"/>
</dbReference>
<accession>B3QWX5</accession>
<dbReference type="HOGENOM" id="CLU_1335567_0_0_10"/>
<dbReference type="OrthoDB" id="1090267at2"/>
<reference evidence="1 2" key="1">
    <citation type="submission" date="2008-06" db="EMBL/GenBank/DDBJ databases">
        <title>Complete sequence of Chloroherpeton thalassium ATCC 35110.</title>
        <authorList>
            <consortium name="US DOE Joint Genome Institute"/>
            <person name="Lucas S."/>
            <person name="Copeland A."/>
            <person name="Lapidus A."/>
            <person name="Glavina del Rio T."/>
            <person name="Dalin E."/>
            <person name="Tice H."/>
            <person name="Bruce D."/>
            <person name="Goodwin L."/>
            <person name="Pitluck S."/>
            <person name="Schmutz J."/>
            <person name="Larimer F."/>
            <person name="Land M."/>
            <person name="Hauser L."/>
            <person name="Kyrpides N."/>
            <person name="Mikhailova N."/>
            <person name="Liu Z."/>
            <person name="Li T."/>
            <person name="Zhao F."/>
            <person name="Overmann J."/>
            <person name="Bryant D.A."/>
            <person name="Richardson P."/>
        </authorList>
    </citation>
    <scope>NUCLEOTIDE SEQUENCE [LARGE SCALE GENOMIC DNA]</scope>
    <source>
        <strain evidence="2">ATCC 35110 / GB-78</strain>
    </source>
</reference>